<evidence type="ECO:0000256" key="1">
    <source>
        <dbReference type="SAM" id="MobiDB-lite"/>
    </source>
</evidence>
<proteinExistence type="predicted"/>
<evidence type="ECO:0000313" key="4">
    <source>
        <dbReference type="Proteomes" id="UP001191019"/>
    </source>
</evidence>
<gene>
    <name evidence="3" type="ORF">G3RUM_00131</name>
</gene>
<organism evidence="3 4">
    <name type="scientific">Candidatus Nanosyncoccus alces</name>
    <dbReference type="NCBI Taxonomy" id="2171997"/>
    <lineage>
        <taxon>Bacteria</taxon>
        <taxon>Candidatus Saccharimonadota</taxon>
        <taxon>Candidatus Nanosyncoccalia</taxon>
        <taxon>Candidatus Nanosyncoccales</taxon>
        <taxon>Candidatus Nanosyncoccaceae</taxon>
        <taxon>Candidatus Nanosyncoccus</taxon>
    </lineage>
</organism>
<feature type="transmembrane region" description="Helical" evidence="2">
    <location>
        <begin position="598"/>
        <end position="619"/>
    </location>
</feature>
<feature type="transmembrane region" description="Helical" evidence="2">
    <location>
        <begin position="119"/>
        <end position="142"/>
    </location>
</feature>
<reference evidence="3 4" key="2">
    <citation type="journal article" date="2020" name="Cell Rep.">
        <title>Acquisition and Adaptation of Ultra-small Parasitic Reduced Genome Bacteria to Mammalian Hosts.</title>
        <authorList>
            <person name="McLean J.S."/>
            <person name="Bor B."/>
            <person name="Kerns K.A."/>
            <person name="Liu Q."/>
            <person name="To T.T."/>
            <person name="Solden L."/>
            <person name="Hendrickson E.L."/>
            <person name="Wrighton K."/>
            <person name="Shi W."/>
            <person name="He X."/>
        </authorList>
    </citation>
    <scope>NUCLEOTIDE SEQUENCE [LARGE SCALE GENOMIC DNA]</scope>
    <source>
        <strain evidence="3 4">TM7_G3_2_Rum_HOT_351B</strain>
    </source>
</reference>
<evidence type="ECO:0000256" key="2">
    <source>
        <dbReference type="SAM" id="Phobius"/>
    </source>
</evidence>
<feature type="region of interest" description="Disordered" evidence="1">
    <location>
        <begin position="342"/>
        <end position="406"/>
    </location>
</feature>
<feature type="region of interest" description="Disordered" evidence="1">
    <location>
        <begin position="1"/>
        <end position="112"/>
    </location>
</feature>
<evidence type="ECO:0000313" key="3">
    <source>
        <dbReference type="EMBL" id="RYC75188.1"/>
    </source>
</evidence>
<feature type="compositionally biased region" description="Low complexity" evidence="1">
    <location>
        <begin position="66"/>
        <end position="81"/>
    </location>
</feature>
<keyword evidence="4" id="KW-1185">Reference proteome</keyword>
<reference evidence="3 4" key="1">
    <citation type="journal article" date="2018" name="bioRxiv">
        <title>Evidence of independent acquisition and adaption of ultra-small bacteria to human hosts across the highly diverse yet reduced genomes of the phylum Saccharibacteria.</title>
        <authorList>
            <person name="McLean J.S."/>
            <person name="Bor B."/>
            <person name="To T.T."/>
            <person name="Liu Q."/>
            <person name="Kearns K.A."/>
            <person name="Solden L.M."/>
            <person name="Wrighton K.C."/>
            <person name="He X."/>
            <person name="Shi W."/>
        </authorList>
    </citation>
    <scope>NUCLEOTIDE SEQUENCE [LARGE SCALE GENOMIC DNA]</scope>
    <source>
        <strain evidence="3 4">TM7_G3_2_Rum_HOT_351B</strain>
    </source>
</reference>
<keyword evidence="2" id="KW-0812">Transmembrane</keyword>
<accession>A0ABY0FPS0</accession>
<keyword evidence="2" id="KW-1133">Transmembrane helix</keyword>
<dbReference type="EMBL" id="PRLM01000001">
    <property type="protein sequence ID" value="RYC75188.1"/>
    <property type="molecule type" value="Genomic_DNA"/>
</dbReference>
<feature type="compositionally biased region" description="Basic and acidic residues" evidence="1">
    <location>
        <begin position="8"/>
        <end position="29"/>
    </location>
</feature>
<feature type="transmembrane region" description="Helical" evidence="2">
    <location>
        <begin position="626"/>
        <end position="647"/>
    </location>
</feature>
<feature type="compositionally biased region" description="Basic and acidic residues" evidence="1">
    <location>
        <begin position="362"/>
        <end position="372"/>
    </location>
</feature>
<dbReference type="Proteomes" id="UP001191019">
    <property type="component" value="Unassembled WGS sequence"/>
</dbReference>
<feature type="compositionally biased region" description="Low complexity" evidence="1">
    <location>
        <begin position="89"/>
        <end position="107"/>
    </location>
</feature>
<name>A0ABY0FPS0_9BACT</name>
<dbReference type="RefSeq" id="WP_129734387.1">
    <property type="nucleotide sequence ID" value="NZ_PRLM01000001.1"/>
</dbReference>
<keyword evidence="2" id="KW-0472">Membrane</keyword>
<comment type="caution">
    <text evidence="3">The sequence shown here is derived from an EMBL/GenBank/DDBJ whole genome shotgun (WGS) entry which is preliminary data.</text>
</comment>
<sequence length="1066" mass="112995">MDGEDESNNERRGLFDPVRDALDEIKSGAKPDFVGNDSGRTSGLGGAKKKASNSGAVDGLRSAEKSAAGGTIGQSSSGIGSAREKETKASGFYSGSGKSSGGKSSVGGKKKAKGWLKKGGPMGLIIALIVGVGGIMGGSQLFQPFSLVAQFQETFNSMHVSANTRSNAFFRMQMDSGRIKNPIKGKIFGADTFKITKKQAARLSQQGIEVDDDFEGSGIRVLKFDDGTGEIRVVAADDASVTKLNDMNLKGFDTDTVKYNAEAVSFKNLYADNTDFFNGYNKGSMTWRGAIANWFGTRTADFLGSNKITRNLFKDFQEKVAAANDGNTKKVATDMIAQRTEDADDVGMKMTGAEEDDGEVDSEGKPVVKDVDAAEIVPDQGNSGATYSGKEESSGSSTYKRSSLKSEADVRTKLDDVAGKVQKGANIACTVLNTVGAINLLVTASEALQIINLTSAFFEAVDRTKAGDGDNSPIHELAESLNEKKTNEHKSLVSSGVAWNDGDQDSNFTDDGLTTLTTEKTSTQKTAMESSGIAALYGGGKVDTNDASVQSFNFSGSIKRILGGVGVSMEAFEACALTKIAANAVSAITSAIEIAGCILGAVGATFTFGVSTSACGPLVAKVVKGIALSVAIGVVVAGVISAIVPYVSSMLTRDLVSDIGGEDLGNALTSGGNMYLGNTHRYNGGSLATREEYTEFALAQNQVIAEDAKYERQTKDPFDMTSKYTFMGTLMTQLMSFARATSFTKVVTSSSSVISNSIVALSPTASAYDVVESLPDNMDEYAKTCPYLASIGAIGDAYCNPYSITDLSTINTDPLDVIGKLEDYGSFQEGETSDGNVKIAGDSDLAKYIMYCNQRESAFGVADQNIVSEVSDWGSVRTGNSSIDTATNSAIGAIPIIGDVIDVVSNTEALQNVGYVGGESCVAGNNINETTPLATASPDWDKAKYYQRFIEDQSLAESIGLIEESAVTAFVRDYREDHPLDNSYEGILARYSGLSKDTVVAILDIVEYENYINNYDPTERYAFGVPVVDTEKELKFDNENVIANNFLVVLADKISYADVRNRSFAV</sequence>
<protein>
    <submittedName>
        <fullName evidence="3">Uncharacterized protein</fullName>
    </submittedName>
</protein>